<evidence type="ECO:0000313" key="2">
    <source>
        <dbReference type="Proteomes" id="UP000805193"/>
    </source>
</evidence>
<gene>
    <name evidence="1" type="ORF">HPB47_000901</name>
</gene>
<proteinExistence type="predicted"/>
<organism evidence="1 2">
    <name type="scientific">Ixodes persulcatus</name>
    <name type="common">Taiga tick</name>
    <dbReference type="NCBI Taxonomy" id="34615"/>
    <lineage>
        <taxon>Eukaryota</taxon>
        <taxon>Metazoa</taxon>
        <taxon>Ecdysozoa</taxon>
        <taxon>Arthropoda</taxon>
        <taxon>Chelicerata</taxon>
        <taxon>Arachnida</taxon>
        <taxon>Acari</taxon>
        <taxon>Parasitiformes</taxon>
        <taxon>Ixodida</taxon>
        <taxon>Ixodoidea</taxon>
        <taxon>Ixodidae</taxon>
        <taxon>Ixodinae</taxon>
        <taxon>Ixodes</taxon>
    </lineage>
</organism>
<feature type="non-terminal residue" evidence="1">
    <location>
        <position position="1"/>
    </location>
</feature>
<evidence type="ECO:0000313" key="1">
    <source>
        <dbReference type="EMBL" id="KAG0423320.1"/>
    </source>
</evidence>
<name>A0AC60PQK2_IXOPE</name>
<dbReference type="Proteomes" id="UP000805193">
    <property type="component" value="Unassembled WGS sequence"/>
</dbReference>
<comment type="caution">
    <text evidence="1">The sequence shown here is derived from an EMBL/GenBank/DDBJ whole genome shotgun (WGS) entry which is preliminary data.</text>
</comment>
<dbReference type="EMBL" id="JABSTQ010010115">
    <property type="protein sequence ID" value="KAG0423320.1"/>
    <property type="molecule type" value="Genomic_DNA"/>
</dbReference>
<sequence length="205" mass="22807">RGVLPWDDERESDVRRAAIVSVRGWTVLIQQVFRLKGCHGRGRAVQLHPDNEHYLEALRLRHNSGKEDICDIGCPAYTSLNRLISQIAWTVAQCGPDGVPDELGALPQDPLPTGDIRPGDLKDNLKDDLKDDVEGNVEDAVLEDVKDDFVCLHSLDREQIATDIRERLIAAPIELTEGQLALFNGQASLYLVLLHGETPLFKSDL</sequence>
<keyword evidence="2" id="KW-1185">Reference proteome</keyword>
<reference evidence="1 2" key="1">
    <citation type="journal article" date="2020" name="Cell">
        <title>Large-Scale Comparative Analyses of Tick Genomes Elucidate Their Genetic Diversity and Vector Capacities.</title>
        <authorList>
            <consortium name="Tick Genome and Microbiome Consortium (TIGMIC)"/>
            <person name="Jia N."/>
            <person name="Wang J."/>
            <person name="Shi W."/>
            <person name="Du L."/>
            <person name="Sun Y."/>
            <person name="Zhan W."/>
            <person name="Jiang J.F."/>
            <person name="Wang Q."/>
            <person name="Zhang B."/>
            <person name="Ji P."/>
            <person name="Bell-Sakyi L."/>
            <person name="Cui X.M."/>
            <person name="Yuan T.T."/>
            <person name="Jiang B.G."/>
            <person name="Yang W.F."/>
            <person name="Lam T.T."/>
            <person name="Chang Q.C."/>
            <person name="Ding S.J."/>
            <person name="Wang X.J."/>
            <person name="Zhu J.G."/>
            <person name="Ruan X.D."/>
            <person name="Zhao L."/>
            <person name="Wei J.T."/>
            <person name="Ye R.Z."/>
            <person name="Que T.C."/>
            <person name="Du C.H."/>
            <person name="Zhou Y.H."/>
            <person name="Cheng J.X."/>
            <person name="Dai P.F."/>
            <person name="Guo W.B."/>
            <person name="Han X.H."/>
            <person name="Huang E.J."/>
            <person name="Li L.F."/>
            <person name="Wei W."/>
            <person name="Gao Y.C."/>
            <person name="Liu J.Z."/>
            <person name="Shao H.Z."/>
            <person name="Wang X."/>
            <person name="Wang C.C."/>
            <person name="Yang T.C."/>
            <person name="Huo Q.B."/>
            <person name="Li W."/>
            <person name="Chen H.Y."/>
            <person name="Chen S.E."/>
            <person name="Zhou L.G."/>
            <person name="Ni X.B."/>
            <person name="Tian J.H."/>
            <person name="Sheng Y."/>
            <person name="Liu T."/>
            <person name="Pan Y.S."/>
            <person name="Xia L.Y."/>
            <person name="Li J."/>
            <person name="Zhao F."/>
            <person name="Cao W.C."/>
        </authorList>
    </citation>
    <scope>NUCLEOTIDE SEQUENCE [LARGE SCALE GENOMIC DNA]</scope>
    <source>
        <strain evidence="1">Iper-2018</strain>
    </source>
</reference>
<protein>
    <submittedName>
        <fullName evidence="1">Uncharacterized protein</fullName>
    </submittedName>
</protein>
<accession>A0AC60PQK2</accession>